<comment type="catalytic activity">
    <reaction evidence="7 8">
        <text>tRNA(Arg) + L-arginine + ATP = L-arginyl-tRNA(Arg) + AMP + diphosphate</text>
        <dbReference type="Rhea" id="RHEA:20301"/>
        <dbReference type="Rhea" id="RHEA-COMP:9658"/>
        <dbReference type="Rhea" id="RHEA-COMP:9673"/>
        <dbReference type="ChEBI" id="CHEBI:30616"/>
        <dbReference type="ChEBI" id="CHEBI:32682"/>
        <dbReference type="ChEBI" id="CHEBI:33019"/>
        <dbReference type="ChEBI" id="CHEBI:78442"/>
        <dbReference type="ChEBI" id="CHEBI:78513"/>
        <dbReference type="ChEBI" id="CHEBI:456215"/>
        <dbReference type="EC" id="6.1.1.19"/>
    </reaction>
</comment>
<feature type="domain" description="DALR anticodon binding" evidence="11">
    <location>
        <begin position="494"/>
        <end position="612"/>
    </location>
</feature>
<evidence type="ECO:0000256" key="9">
    <source>
        <dbReference type="RuleBase" id="RU363038"/>
    </source>
</evidence>
<proteinExistence type="inferred from homology"/>
<evidence type="ECO:0000313" key="14">
    <source>
        <dbReference type="Proteomes" id="UP000526302"/>
    </source>
</evidence>
<evidence type="ECO:0000256" key="2">
    <source>
        <dbReference type="ARBA" id="ARBA00022598"/>
    </source>
</evidence>
<evidence type="ECO:0000256" key="7">
    <source>
        <dbReference type="ARBA" id="ARBA00049339"/>
    </source>
</evidence>
<dbReference type="PANTHER" id="PTHR11956">
    <property type="entry name" value="ARGINYL-TRNA SYNTHETASE"/>
    <property type="match status" value="1"/>
</dbReference>
<name>A0A7K4C022_9ARCH</name>
<dbReference type="NCBIfam" id="TIGR00456">
    <property type="entry name" value="argS"/>
    <property type="match status" value="1"/>
</dbReference>
<evidence type="ECO:0000256" key="8">
    <source>
        <dbReference type="HAMAP-Rule" id="MF_00123"/>
    </source>
</evidence>
<sequence>MDFRSKVVGLLKSEVVLDNVDSLLTVAPKGLGDFAFPCFVLAKIQKKNPVQVASDVAKKLSEKETDFLEKIEAKGPYVNFFLKKEALSSVVLDNVFSKKIINKNEKGKIMIEYSSPNTNKPLHLGHLRNNVLGLALSNLLEEKGFSVVKVNLVNDRGVHICKSMLAYKLFGENKTPKSEKKKSDHFVGDMYVLFSEKQKNDPTLEEQAQEMLRLWEKGDKETIALWKQMNEWAISGMKETYKNYGTSFDEWLYESELYKSEEQTKTKIIQEGLEKGVFKKEDNGAIVAVLEPELPNKVLLRGDGTSLYATNDLVLTEYKFREFDLDKSIWVVANEQELYFKQLVSIFKKLGRKWAEQCYHLSYGYVSLTTGKMKSREGTVIDADDLLTETTTLIMNEFNKTKNKTNIDGKNSDDSNVVDGSKDDNNSSGSSGSSSDDNSSSRYSSLSVAEKEKRARLIALSAIKFYLLKNDAKKDMVVDPKQSISFEGETGPYVQYTFARAKSILRKAKSEKINYDLSGFDLLVHDKEKELISALGEFSVSVDKSWEQLSLHPLCHNLLSISEKFNSYYHEVPILKSDSIKLINARLALVEAVTIVLEKGLNILDIKALEEM</sequence>
<dbReference type="FunFam" id="1.10.730.10:FF:000006">
    <property type="entry name" value="Arginyl-tRNA synthetase 2, mitochondrial"/>
    <property type="match status" value="1"/>
</dbReference>
<dbReference type="InterPro" id="IPR009080">
    <property type="entry name" value="tRNAsynth_Ia_anticodon-bd"/>
</dbReference>
<comment type="similarity">
    <text evidence="1 8 9">Belongs to the class-I aminoacyl-tRNA synthetase family.</text>
</comment>
<evidence type="ECO:0000256" key="10">
    <source>
        <dbReference type="SAM" id="MobiDB-lite"/>
    </source>
</evidence>
<dbReference type="EMBL" id="JAAZKV010000022">
    <property type="protein sequence ID" value="NMA44751.1"/>
    <property type="molecule type" value="Genomic_DNA"/>
</dbReference>
<evidence type="ECO:0000256" key="1">
    <source>
        <dbReference type="ARBA" id="ARBA00005594"/>
    </source>
</evidence>
<dbReference type="GO" id="GO:0004814">
    <property type="term" value="F:arginine-tRNA ligase activity"/>
    <property type="evidence" value="ECO:0007669"/>
    <property type="project" value="UniProtKB-UniRule"/>
</dbReference>
<keyword evidence="6 8" id="KW-0030">Aminoacyl-tRNA synthetase</keyword>
<dbReference type="InterPro" id="IPR036695">
    <property type="entry name" value="Arg-tRNA-synth_N_sf"/>
</dbReference>
<organism evidence="13 14">
    <name type="scientific">Candidatus Iainarchaeum sp</name>
    <dbReference type="NCBI Taxonomy" id="3101447"/>
    <lineage>
        <taxon>Archaea</taxon>
        <taxon>Candidatus Iainarchaeota</taxon>
        <taxon>Candidatus Iainarchaeia</taxon>
        <taxon>Candidatus Iainarchaeales</taxon>
        <taxon>Candidatus Iainarchaeaceae</taxon>
        <taxon>Candidatus Iainarchaeum</taxon>
    </lineage>
</organism>
<evidence type="ECO:0000259" key="11">
    <source>
        <dbReference type="SMART" id="SM00836"/>
    </source>
</evidence>
<dbReference type="SUPFAM" id="SSF55190">
    <property type="entry name" value="Arginyl-tRNA synthetase (ArgRS), N-terminal 'additional' domain"/>
    <property type="match status" value="1"/>
</dbReference>
<keyword evidence="8" id="KW-0963">Cytoplasm</keyword>
<keyword evidence="3 8" id="KW-0547">Nucleotide-binding</keyword>
<dbReference type="SMART" id="SM01016">
    <property type="entry name" value="Arg_tRNA_synt_N"/>
    <property type="match status" value="1"/>
</dbReference>
<dbReference type="SMART" id="SM00836">
    <property type="entry name" value="DALR_1"/>
    <property type="match status" value="1"/>
</dbReference>
<dbReference type="AlphaFoldDB" id="A0A7K4C022"/>
<reference evidence="13 14" key="1">
    <citation type="journal article" date="2020" name="Biotechnol. Biofuels">
        <title>New insights from the biogas microbiome by comprehensive genome-resolved metagenomics of nearly 1600 species originating from multiple anaerobic digesters.</title>
        <authorList>
            <person name="Campanaro S."/>
            <person name="Treu L."/>
            <person name="Rodriguez-R L.M."/>
            <person name="Kovalovszki A."/>
            <person name="Ziels R.M."/>
            <person name="Maus I."/>
            <person name="Zhu X."/>
            <person name="Kougias P.G."/>
            <person name="Basile A."/>
            <person name="Luo G."/>
            <person name="Schluter A."/>
            <person name="Konstantinidis K.T."/>
            <person name="Angelidaki I."/>
        </authorList>
    </citation>
    <scope>NUCLEOTIDE SEQUENCE [LARGE SCALE GENOMIC DNA]</scope>
    <source>
        <strain evidence="13">AS22ysBPME_79</strain>
    </source>
</reference>
<evidence type="ECO:0000256" key="6">
    <source>
        <dbReference type="ARBA" id="ARBA00023146"/>
    </source>
</evidence>
<dbReference type="HAMAP" id="MF_00123">
    <property type="entry name" value="Arg_tRNA_synth"/>
    <property type="match status" value="1"/>
</dbReference>
<evidence type="ECO:0000256" key="5">
    <source>
        <dbReference type="ARBA" id="ARBA00022917"/>
    </source>
</evidence>
<dbReference type="Gene3D" id="1.10.730.10">
    <property type="entry name" value="Isoleucyl-tRNA Synthetase, Domain 1"/>
    <property type="match status" value="1"/>
</dbReference>
<dbReference type="SUPFAM" id="SSF52374">
    <property type="entry name" value="Nucleotidylyl transferase"/>
    <property type="match status" value="1"/>
</dbReference>
<dbReference type="InterPro" id="IPR005148">
    <property type="entry name" value="Arg-tRNA-synth_N"/>
</dbReference>
<comment type="caution">
    <text evidence="13">The sequence shown here is derived from an EMBL/GenBank/DDBJ whole genome shotgun (WGS) entry which is preliminary data.</text>
</comment>
<evidence type="ECO:0000256" key="3">
    <source>
        <dbReference type="ARBA" id="ARBA00022741"/>
    </source>
</evidence>
<keyword evidence="5 8" id="KW-0648">Protein biosynthesis</keyword>
<dbReference type="Pfam" id="PF00750">
    <property type="entry name" value="tRNA-synt_1d"/>
    <property type="match status" value="1"/>
</dbReference>
<dbReference type="Pfam" id="PF03485">
    <property type="entry name" value="Arg_tRNA_synt_N"/>
    <property type="match status" value="1"/>
</dbReference>
<evidence type="ECO:0000313" key="13">
    <source>
        <dbReference type="EMBL" id="NMA44751.1"/>
    </source>
</evidence>
<dbReference type="GO" id="GO:0006420">
    <property type="term" value="P:arginyl-tRNA aminoacylation"/>
    <property type="evidence" value="ECO:0007669"/>
    <property type="project" value="UniProtKB-UniRule"/>
</dbReference>
<dbReference type="InterPro" id="IPR035684">
    <property type="entry name" value="ArgRS_core"/>
</dbReference>
<dbReference type="PANTHER" id="PTHR11956:SF5">
    <property type="entry name" value="ARGININE--TRNA LIGASE, CYTOPLASMIC"/>
    <property type="match status" value="1"/>
</dbReference>
<dbReference type="Pfam" id="PF05746">
    <property type="entry name" value="DALR_1"/>
    <property type="match status" value="1"/>
</dbReference>
<dbReference type="PRINTS" id="PR01038">
    <property type="entry name" value="TRNASYNTHARG"/>
</dbReference>
<evidence type="ECO:0000259" key="12">
    <source>
        <dbReference type="SMART" id="SM01016"/>
    </source>
</evidence>
<accession>A0A7K4C022</accession>
<dbReference type="SUPFAM" id="SSF47323">
    <property type="entry name" value="Anticodon-binding domain of a subclass of class I aminoacyl-tRNA synthetases"/>
    <property type="match status" value="1"/>
</dbReference>
<dbReference type="Gene3D" id="3.40.50.620">
    <property type="entry name" value="HUPs"/>
    <property type="match status" value="1"/>
</dbReference>
<dbReference type="InterPro" id="IPR008909">
    <property type="entry name" value="DALR_anticod-bd"/>
</dbReference>
<dbReference type="PROSITE" id="PS00178">
    <property type="entry name" value="AA_TRNA_LIGASE_I"/>
    <property type="match status" value="1"/>
</dbReference>
<dbReference type="InterPro" id="IPR014729">
    <property type="entry name" value="Rossmann-like_a/b/a_fold"/>
</dbReference>
<evidence type="ECO:0000256" key="4">
    <source>
        <dbReference type="ARBA" id="ARBA00022840"/>
    </source>
</evidence>
<comment type="subcellular location">
    <subcellularLocation>
        <location evidence="8">Cytoplasm</location>
    </subcellularLocation>
</comment>
<gene>
    <name evidence="8 13" type="primary">argS</name>
    <name evidence="13" type="ORF">GX950_03005</name>
</gene>
<dbReference type="EC" id="6.1.1.19" evidence="8"/>
<keyword evidence="4 8" id="KW-0067">ATP-binding</keyword>
<dbReference type="Proteomes" id="UP000526302">
    <property type="component" value="Unassembled WGS sequence"/>
</dbReference>
<dbReference type="InterPro" id="IPR001278">
    <property type="entry name" value="Arg-tRNA-ligase"/>
</dbReference>
<feature type="domain" description="Arginyl tRNA synthetase N-terminal" evidence="12">
    <location>
        <begin position="1"/>
        <end position="82"/>
    </location>
</feature>
<dbReference type="Gene3D" id="3.30.1360.70">
    <property type="entry name" value="Arginyl tRNA synthetase N-terminal domain"/>
    <property type="match status" value="1"/>
</dbReference>
<feature type="region of interest" description="Disordered" evidence="10">
    <location>
        <begin position="404"/>
        <end position="444"/>
    </location>
</feature>
<feature type="compositionally biased region" description="Low complexity" evidence="10">
    <location>
        <begin position="426"/>
        <end position="444"/>
    </location>
</feature>
<dbReference type="GO" id="GO:0005524">
    <property type="term" value="F:ATP binding"/>
    <property type="evidence" value="ECO:0007669"/>
    <property type="project" value="UniProtKB-UniRule"/>
</dbReference>
<keyword evidence="2 8" id="KW-0436">Ligase</keyword>
<protein>
    <recommendedName>
        <fullName evidence="8">Arginine--tRNA ligase</fullName>
        <ecNumber evidence="8">6.1.1.19</ecNumber>
    </recommendedName>
    <alternativeName>
        <fullName evidence="8">Arginyl-tRNA synthetase</fullName>
        <shortName evidence="8">ArgRS</shortName>
    </alternativeName>
</protein>
<dbReference type="GO" id="GO:0005737">
    <property type="term" value="C:cytoplasm"/>
    <property type="evidence" value="ECO:0007669"/>
    <property type="project" value="UniProtKB-SubCell"/>
</dbReference>
<feature type="short sequence motif" description="'HIGH' region" evidence="8">
    <location>
        <begin position="116"/>
        <end position="126"/>
    </location>
</feature>
<dbReference type="InterPro" id="IPR001412">
    <property type="entry name" value="aa-tRNA-synth_I_CS"/>
</dbReference>